<evidence type="ECO:0000256" key="2">
    <source>
        <dbReference type="SAM" id="Phobius"/>
    </source>
</evidence>
<dbReference type="InterPro" id="IPR025520">
    <property type="entry name" value="DUF4408"/>
</dbReference>
<organism evidence="4 5">
    <name type="scientific">Cinchona calisaya</name>
    <dbReference type="NCBI Taxonomy" id="153742"/>
    <lineage>
        <taxon>Eukaryota</taxon>
        <taxon>Viridiplantae</taxon>
        <taxon>Streptophyta</taxon>
        <taxon>Embryophyta</taxon>
        <taxon>Tracheophyta</taxon>
        <taxon>Spermatophyta</taxon>
        <taxon>Magnoliopsida</taxon>
        <taxon>eudicotyledons</taxon>
        <taxon>Gunneridae</taxon>
        <taxon>Pentapetalae</taxon>
        <taxon>asterids</taxon>
        <taxon>lamiids</taxon>
        <taxon>Gentianales</taxon>
        <taxon>Rubiaceae</taxon>
        <taxon>Cinchonoideae</taxon>
        <taxon>Cinchoneae</taxon>
        <taxon>Cinchona</taxon>
    </lineage>
</organism>
<dbReference type="EMBL" id="JBJUIK010000016">
    <property type="protein sequence ID" value="KAL3500735.1"/>
    <property type="molecule type" value="Genomic_DNA"/>
</dbReference>
<evidence type="ECO:0000313" key="5">
    <source>
        <dbReference type="Proteomes" id="UP001630127"/>
    </source>
</evidence>
<evidence type="ECO:0000256" key="1">
    <source>
        <dbReference type="SAM" id="MobiDB-lite"/>
    </source>
</evidence>
<dbReference type="PANTHER" id="PTHR33098">
    <property type="entry name" value="COTTON FIBER (DUF761)"/>
    <property type="match status" value="1"/>
</dbReference>
<feature type="compositionally biased region" description="Low complexity" evidence="1">
    <location>
        <begin position="53"/>
        <end position="62"/>
    </location>
</feature>
<feature type="domain" description="DUF4408" evidence="3">
    <location>
        <begin position="11"/>
        <end position="43"/>
    </location>
</feature>
<dbReference type="PANTHER" id="PTHR33098:SF53">
    <property type="entry name" value="OS05G0540900 PROTEIN"/>
    <property type="match status" value="1"/>
</dbReference>
<dbReference type="Pfam" id="PF14364">
    <property type="entry name" value="DUF4408"/>
    <property type="match status" value="1"/>
</dbReference>
<feature type="region of interest" description="Disordered" evidence="1">
    <location>
        <begin position="48"/>
        <end position="67"/>
    </location>
</feature>
<feature type="transmembrane region" description="Helical" evidence="2">
    <location>
        <begin position="20"/>
        <end position="44"/>
    </location>
</feature>
<keyword evidence="2" id="KW-0472">Membrane</keyword>
<keyword evidence="2" id="KW-0812">Transmembrane</keyword>
<protein>
    <recommendedName>
        <fullName evidence="3">DUF4408 domain-containing protein</fullName>
    </recommendedName>
</protein>
<proteinExistence type="predicted"/>
<gene>
    <name evidence="4" type="ORF">ACH5RR_039828</name>
</gene>
<dbReference type="AlphaFoldDB" id="A0ABD2Y1Y4"/>
<feature type="region of interest" description="Disordered" evidence="1">
    <location>
        <begin position="176"/>
        <end position="201"/>
    </location>
</feature>
<comment type="caution">
    <text evidence="4">The sequence shown here is derived from an EMBL/GenBank/DDBJ whole genome shotgun (WGS) entry which is preliminary data.</text>
</comment>
<accession>A0ABD2Y1Y4</accession>
<dbReference type="Pfam" id="PF05553">
    <property type="entry name" value="DUF761"/>
    <property type="match status" value="1"/>
</dbReference>
<evidence type="ECO:0000259" key="3">
    <source>
        <dbReference type="Pfam" id="PF14364"/>
    </source>
</evidence>
<reference evidence="4 5" key="1">
    <citation type="submission" date="2024-11" db="EMBL/GenBank/DDBJ databases">
        <title>A near-complete genome assembly of Cinchona calisaya.</title>
        <authorList>
            <person name="Lian D.C."/>
            <person name="Zhao X.W."/>
            <person name="Wei L."/>
        </authorList>
    </citation>
    <scope>NUCLEOTIDE SEQUENCE [LARGE SCALE GENOMIC DNA]</scope>
    <source>
        <tissue evidence="4">Nenye</tissue>
    </source>
</reference>
<dbReference type="InterPro" id="IPR008480">
    <property type="entry name" value="DUF761_pln"/>
</dbReference>
<sequence>MFEESVSNTIPSIWASMNSWFTPAVLFVLLNLMICTIAFASTLANQKHHHNHQQNSQNDPQQPKLATSPSVLQRLKSINFYTYRSQDSTSSIAVHPKLVPDSDTDYSFENTHREKQAHFVEQVEGDLTHYFFQQPHEENALENETHFDFEEAQEENVENEELQSLDEVYSQLKEQHVSRSNSDTKPVAGDTPARLPTKMKKSASLNSAFKHFEEDDIVETRRPATVRERGAKATVGDEEVDAKADDFINMFKQQLKLQRRESIIRYKEMIGRGTGS</sequence>
<name>A0ABD2Y1Y4_9GENT</name>
<evidence type="ECO:0000313" key="4">
    <source>
        <dbReference type="EMBL" id="KAL3500735.1"/>
    </source>
</evidence>
<keyword evidence="5" id="KW-1185">Reference proteome</keyword>
<dbReference type="Proteomes" id="UP001630127">
    <property type="component" value="Unassembled WGS sequence"/>
</dbReference>
<keyword evidence="2" id="KW-1133">Transmembrane helix</keyword>